<dbReference type="InterPro" id="IPR044824">
    <property type="entry name" value="MAIN-like"/>
</dbReference>
<dbReference type="Pfam" id="PF10536">
    <property type="entry name" value="PMD"/>
    <property type="match status" value="1"/>
</dbReference>
<evidence type="ECO:0000313" key="3">
    <source>
        <dbReference type="Proteomes" id="UP000593568"/>
    </source>
</evidence>
<comment type="caution">
    <text evidence="2">The sequence shown here is derived from an EMBL/GenBank/DDBJ whole genome shotgun (WGS) entry which is preliminary data.</text>
</comment>
<dbReference type="PANTHER" id="PTHR46033:SF8">
    <property type="entry name" value="PROTEIN MAINTENANCE OF MERISTEMS-LIKE"/>
    <property type="match status" value="1"/>
</dbReference>
<evidence type="ECO:0000259" key="1">
    <source>
        <dbReference type="Pfam" id="PF10536"/>
    </source>
</evidence>
<reference evidence="2 3" key="1">
    <citation type="journal article" date="2019" name="Genome Biol. Evol.">
        <title>Insights into the evolution of the New World diploid cottons (Gossypium, subgenus Houzingenia) based on genome sequencing.</title>
        <authorList>
            <person name="Grover C.E."/>
            <person name="Arick M.A. 2nd"/>
            <person name="Thrash A."/>
            <person name="Conover J.L."/>
            <person name="Sanders W.S."/>
            <person name="Peterson D.G."/>
            <person name="Frelichowski J.E."/>
            <person name="Scheffler J.A."/>
            <person name="Scheffler B.E."/>
            <person name="Wendel J.F."/>
        </authorList>
    </citation>
    <scope>NUCLEOTIDE SEQUENCE [LARGE SCALE GENOMIC DNA]</scope>
    <source>
        <strain evidence="2">8</strain>
        <tissue evidence="2">Leaf</tissue>
    </source>
</reference>
<sequence>SIDRVLQYFIRNLPDPPSLLIEIYLRKAGFWHMANIGQRCKLDLKLISAFVERWRPETHTLHLPCGECTITLEDMQLQLRLPVDGSILTKFVQSADRTKSTIRLGVHPLDHQRLSDAGQVMKPSTFQVAVETHRF</sequence>
<evidence type="ECO:0000313" key="2">
    <source>
        <dbReference type="EMBL" id="MBA0780218.1"/>
    </source>
</evidence>
<dbReference type="GO" id="GO:0010073">
    <property type="term" value="P:meristem maintenance"/>
    <property type="evidence" value="ECO:0007669"/>
    <property type="project" value="InterPro"/>
</dbReference>
<proteinExistence type="predicted"/>
<dbReference type="PANTHER" id="PTHR46033">
    <property type="entry name" value="PROTEIN MAIN-LIKE 2"/>
    <property type="match status" value="1"/>
</dbReference>
<name>A0A7J9F4W7_9ROSI</name>
<feature type="domain" description="Aminotransferase-like plant mobile" evidence="1">
    <location>
        <begin position="38"/>
        <end position="112"/>
    </location>
</feature>
<dbReference type="InterPro" id="IPR019557">
    <property type="entry name" value="AminoTfrase-like_pln_mobile"/>
</dbReference>
<accession>A0A7J9F4W7</accession>
<organism evidence="2 3">
    <name type="scientific">Gossypium trilobum</name>
    <dbReference type="NCBI Taxonomy" id="34281"/>
    <lineage>
        <taxon>Eukaryota</taxon>
        <taxon>Viridiplantae</taxon>
        <taxon>Streptophyta</taxon>
        <taxon>Embryophyta</taxon>
        <taxon>Tracheophyta</taxon>
        <taxon>Spermatophyta</taxon>
        <taxon>Magnoliopsida</taxon>
        <taxon>eudicotyledons</taxon>
        <taxon>Gunneridae</taxon>
        <taxon>Pentapetalae</taxon>
        <taxon>rosids</taxon>
        <taxon>malvids</taxon>
        <taxon>Malvales</taxon>
        <taxon>Malvaceae</taxon>
        <taxon>Malvoideae</taxon>
        <taxon>Gossypium</taxon>
    </lineage>
</organism>
<feature type="non-terminal residue" evidence="2">
    <location>
        <position position="135"/>
    </location>
</feature>
<dbReference type="EMBL" id="JABEZW010000011">
    <property type="protein sequence ID" value="MBA0780218.1"/>
    <property type="molecule type" value="Genomic_DNA"/>
</dbReference>
<gene>
    <name evidence="2" type="ORF">Gotri_004348</name>
</gene>
<dbReference type="AlphaFoldDB" id="A0A7J9F4W7"/>
<protein>
    <recommendedName>
        <fullName evidence="1">Aminotransferase-like plant mobile domain-containing protein</fullName>
    </recommendedName>
</protein>
<keyword evidence="3" id="KW-1185">Reference proteome</keyword>
<dbReference type="Proteomes" id="UP000593568">
    <property type="component" value="Unassembled WGS sequence"/>
</dbReference>